<evidence type="ECO:0000256" key="1">
    <source>
        <dbReference type="SAM" id="SignalP"/>
    </source>
</evidence>
<accession>A0A7X6BGR6</accession>
<reference evidence="2 3" key="1">
    <citation type="submission" date="2020-03" db="EMBL/GenBank/DDBJ databases">
        <title>Genomic Encyclopedia of Type Strains, Phase IV (KMG-IV): sequencing the most valuable type-strain genomes for metagenomic binning, comparative biology and taxonomic classification.</title>
        <authorList>
            <person name="Goeker M."/>
        </authorList>
    </citation>
    <scope>NUCLEOTIDE SEQUENCE [LARGE SCALE GENOMIC DNA]</scope>
    <source>
        <strain evidence="2 3">DSM 16846</strain>
    </source>
</reference>
<sequence>MRIHLLAATALAVAIPASAQQRQDDLLKSMGITIVEPMSAEQLARTRQAVAAEIARAGASGLFEDASDVNGGKARHLPSGLSCPLGKKGQRILYATATAAACETSGNGSLFRASVERAPADATLDWAEQYAQAAAVKEPGYKPWTGMLLTARPKRGSDAIEHRTLQFSSKASGRARNVRVQTGLVRGWLLTERSDSAANAQPNLMADMLSATTFGLAMRTR</sequence>
<evidence type="ECO:0000313" key="2">
    <source>
        <dbReference type="EMBL" id="NJC06729.1"/>
    </source>
</evidence>
<evidence type="ECO:0000313" key="3">
    <source>
        <dbReference type="Proteomes" id="UP000558192"/>
    </source>
</evidence>
<comment type="caution">
    <text evidence="2">The sequence shown here is derived from an EMBL/GenBank/DDBJ whole genome shotgun (WGS) entry which is preliminary data.</text>
</comment>
<gene>
    <name evidence="2" type="ORF">GGQ97_002522</name>
</gene>
<keyword evidence="3" id="KW-1185">Reference proteome</keyword>
<feature type="chain" id="PRO_5031166331" description="DUF4893 domain-containing protein" evidence="1">
    <location>
        <begin position="20"/>
        <end position="221"/>
    </location>
</feature>
<protein>
    <recommendedName>
        <fullName evidence="4">DUF4893 domain-containing protein</fullName>
    </recommendedName>
</protein>
<dbReference type="RefSeq" id="WP_168070130.1">
    <property type="nucleotide sequence ID" value="NZ_JAATJC010000001.1"/>
</dbReference>
<dbReference type="Proteomes" id="UP000558192">
    <property type="component" value="Unassembled WGS sequence"/>
</dbReference>
<organism evidence="2 3">
    <name type="scientific">Sphingomonas kaistensis</name>
    <dbReference type="NCBI Taxonomy" id="298708"/>
    <lineage>
        <taxon>Bacteria</taxon>
        <taxon>Pseudomonadati</taxon>
        <taxon>Pseudomonadota</taxon>
        <taxon>Alphaproteobacteria</taxon>
        <taxon>Sphingomonadales</taxon>
        <taxon>Sphingomonadaceae</taxon>
        <taxon>Sphingomonas</taxon>
    </lineage>
</organism>
<name>A0A7X6BGR6_9SPHN</name>
<keyword evidence="1" id="KW-0732">Signal</keyword>
<evidence type="ECO:0008006" key="4">
    <source>
        <dbReference type="Google" id="ProtNLM"/>
    </source>
</evidence>
<dbReference type="AlphaFoldDB" id="A0A7X6BGR6"/>
<dbReference type="EMBL" id="JAATJC010000001">
    <property type="protein sequence ID" value="NJC06729.1"/>
    <property type="molecule type" value="Genomic_DNA"/>
</dbReference>
<feature type="signal peptide" evidence="1">
    <location>
        <begin position="1"/>
        <end position="19"/>
    </location>
</feature>
<proteinExistence type="predicted"/>